<dbReference type="EMBL" id="JAJFAZ020000007">
    <property type="protein sequence ID" value="KAI5318070.1"/>
    <property type="molecule type" value="Genomic_DNA"/>
</dbReference>
<keyword evidence="2" id="KW-1185">Reference proteome</keyword>
<protein>
    <submittedName>
        <fullName evidence="1">Uncharacterized protein</fullName>
    </submittedName>
</protein>
<proteinExistence type="predicted"/>
<dbReference type="AlphaFoldDB" id="A0AAD4YQY0"/>
<gene>
    <name evidence="1" type="ORF">L3X38_037778</name>
</gene>
<evidence type="ECO:0000313" key="1">
    <source>
        <dbReference type="EMBL" id="KAI5318070.1"/>
    </source>
</evidence>
<evidence type="ECO:0000313" key="2">
    <source>
        <dbReference type="Proteomes" id="UP001054821"/>
    </source>
</evidence>
<sequence>MAAGGNGCRCIFFFLSRQQPAVLKQVPCLANGLCYTIIMSSDERIQSSDSQVPKCLWGGSKVMNRRFMANLHRITTESQFQKWRATFASAIVSNVHVRLTEPSTKCVAHIDPITPQTWG</sequence>
<reference evidence="1 2" key="1">
    <citation type="journal article" date="2022" name="G3 (Bethesda)">
        <title>Whole-genome sequence and methylome profiling of the almond [Prunus dulcis (Mill.) D.A. Webb] cultivar 'Nonpareil'.</title>
        <authorList>
            <person name="D'Amico-Willman K.M."/>
            <person name="Ouma W.Z."/>
            <person name="Meulia T."/>
            <person name="Sideli G.M."/>
            <person name="Gradziel T.M."/>
            <person name="Fresnedo-Ramirez J."/>
        </authorList>
    </citation>
    <scope>NUCLEOTIDE SEQUENCE [LARGE SCALE GENOMIC DNA]</scope>
    <source>
        <strain evidence="1">Clone GOH B32 T37-40</strain>
    </source>
</reference>
<name>A0AAD4YQY0_PRUDU</name>
<dbReference type="Proteomes" id="UP001054821">
    <property type="component" value="Chromosome 7"/>
</dbReference>
<comment type="caution">
    <text evidence="1">The sequence shown here is derived from an EMBL/GenBank/DDBJ whole genome shotgun (WGS) entry which is preliminary data.</text>
</comment>
<accession>A0AAD4YQY0</accession>
<organism evidence="1 2">
    <name type="scientific">Prunus dulcis</name>
    <name type="common">Almond</name>
    <name type="synonym">Amygdalus dulcis</name>
    <dbReference type="NCBI Taxonomy" id="3755"/>
    <lineage>
        <taxon>Eukaryota</taxon>
        <taxon>Viridiplantae</taxon>
        <taxon>Streptophyta</taxon>
        <taxon>Embryophyta</taxon>
        <taxon>Tracheophyta</taxon>
        <taxon>Spermatophyta</taxon>
        <taxon>Magnoliopsida</taxon>
        <taxon>eudicotyledons</taxon>
        <taxon>Gunneridae</taxon>
        <taxon>Pentapetalae</taxon>
        <taxon>rosids</taxon>
        <taxon>fabids</taxon>
        <taxon>Rosales</taxon>
        <taxon>Rosaceae</taxon>
        <taxon>Amygdaloideae</taxon>
        <taxon>Amygdaleae</taxon>
        <taxon>Prunus</taxon>
    </lineage>
</organism>